<dbReference type="SUPFAM" id="SSF47240">
    <property type="entry name" value="Ferritin-like"/>
    <property type="match status" value="1"/>
</dbReference>
<dbReference type="EMBL" id="CP013234">
    <property type="protein sequence ID" value="AMP06107.1"/>
    <property type="molecule type" value="Genomic_DNA"/>
</dbReference>
<protein>
    <recommendedName>
        <fullName evidence="3">Ferritin-like domain protein</fullName>
    </recommendedName>
</protein>
<dbReference type="RefSeq" id="WP_061942407.1">
    <property type="nucleotide sequence ID" value="NZ_CP013234.1"/>
</dbReference>
<evidence type="ECO:0000313" key="2">
    <source>
        <dbReference type="Proteomes" id="UP000074561"/>
    </source>
</evidence>
<dbReference type="OrthoDB" id="9778629at2"/>
<dbReference type="Proteomes" id="UP000074561">
    <property type="component" value="Chromosome"/>
</dbReference>
<evidence type="ECO:0000313" key="1">
    <source>
        <dbReference type="EMBL" id="AMP06107.1"/>
    </source>
</evidence>
<proteinExistence type="predicted"/>
<dbReference type="PANTHER" id="PTHR42782">
    <property type="entry name" value="SI:CH73-314G15.3"/>
    <property type="match status" value="1"/>
</dbReference>
<dbReference type="InterPro" id="IPR011197">
    <property type="entry name" value="UCP012318"/>
</dbReference>
<evidence type="ECO:0008006" key="3">
    <source>
        <dbReference type="Google" id="ProtNLM"/>
    </source>
</evidence>
<dbReference type="PIRSF" id="PIRSF012318">
    <property type="entry name" value="UCP012318"/>
    <property type="match status" value="1"/>
</dbReference>
<reference evidence="1 2" key="1">
    <citation type="submission" date="2015-11" db="EMBL/GenBank/DDBJ databases">
        <title>Exploring the genomic traits of fungus-feeding bacterial genus Collimonas.</title>
        <authorList>
            <person name="Song C."/>
            <person name="Schmidt R."/>
            <person name="de Jager V."/>
            <person name="Krzyzanowska D."/>
            <person name="Jongedijk E."/>
            <person name="Cankar K."/>
            <person name="Beekwilder J."/>
            <person name="van Veen A."/>
            <person name="de Boer W."/>
            <person name="van Veen J.A."/>
            <person name="Garbeva P."/>
        </authorList>
    </citation>
    <scope>NUCLEOTIDE SEQUENCE [LARGE SCALE GENOMIC DNA]</scope>
    <source>
        <strain evidence="1 2">Ter91</strain>
    </source>
</reference>
<dbReference type="STRING" id="279113.CPter91_3786"/>
<gene>
    <name evidence="1" type="ORF">CPter91_3786</name>
</gene>
<name>A0A127Q7U4_9BURK</name>
<dbReference type="KEGG" id="cpra:CPter91_3786"/>
<dbReference type="PATRIC" id="fig|279113.9.peg.3759"/>
<sequence>MIQPSESCLAVTTAAKAELRARALQCLCEADVDAKVAAVGALAAAWSKGGMTLDTDAVLNAVAAIPGRPLLPALVPPREVKHRSMASVEGRAAMIHALAHIEFNAINLALDAIWRFAGMPSEYYADWLRVAREEAYHFGLLATHLQTLGYAYGDFSAHNSLWELTEKTSDDIVARMALVPRMMEARGLDASPRTRAKLAQAGDEPATAIIDIILRDEIGHVAIGNRWYGWLCQHRQLEPLATFAALAIRYKAPILRGPFNLEARRAAGFSEQELLALQQQE</sequence>
<dbReference type="PANTHER" id="PTHR42782:SF4">
    <property type="entry name" value="DUF455 DOMAIN-CONTAINING PROTEIN"/>
    <property type="match status" value="1"/>
</dbReference>
<organism evidence="1 2">
    <name type="scientific">Collimonas pratensis</name>
    <dbReference type="NCBI Taxonomy" id="279113"/>
    <lineage>
        <taxon>Bacteria</taxon>
        <taxon>Pseudomonadati</taxon>
        <taxon>Pseudomonadota</taxon>
        <taxon>Betaproteobacteria</taxon>
        <taxon>Burkholderiales</taxon>
        <taxon>Oxalobacteraceae</taxon>
        <taxon>Collimonas</taxon>
    </lineage>
</organism>
<dbReference type="InterPro" id="IPR007402">
    <property type="entry name" value="DUF455"/>
</dbReference>
<dbReference type="Pfam" id="PF04305">
    <property type="entry name" value="DUF455"/>
    <property type="match status" value="1"/>
</dbReference>
<dbReference type="AlphaFoldDB" id="A0A127Q7U4"/>
<accession>A0A127Q7U4</accession>
<dbReference type="CDD" id="cd00657">
    <property type="entry name" value="Ferritin_like"/>
    <property type="match status" value="1"/>
</dbReference>
<dbReference type="InterPro" id="IPR009078">
    <property type="entry name" value="Ferritin-like_SF"/>
</dbReference>